<dbReference type="GeneID" id="82149585"/>
<dbReference type="Pfam" id="PF13020">
    <property type="entry name" value="NOV_C"/>
    <property type="match status" value="1"/>
</dbReference>
<reference evidence="3 4" key="1">
    <citation type="submission" date="2019-02" db="EMBL/GenBank/DDBJ databases">
        <title>Isolation and identification of novel species under the genus Muribaculum.</title>
        <authorList>
            <person name="Miyake S."/>
            <person name="Ding Y."/>
            <person name="Low A."/>
            <person name="Soh M."/>
            <person name="Seedorf H."/>
        </authorList>
    </citation>
    <scope>NUCLEOTIDE SEQUENCE [LARGE SCALE GENOMIC DNA]</scope>
    <source>
        <strain evidence="3 4">TLL-A3</strain>
    </source>
</reference>
<protein>
    <submittedName>
        <fullName evidence="3">DUF3883 domain-containing protein</fullName>
    </submittedName>
</protein>
<evidence type="ECO:0000313" key="3">
    <source>
        <dbReference type="EMBL" id="TGG40482.1"/>
    </source>
</evidence>
<proteinExistence type="predicted"/>
<dbReference type="Proteomes" id="UP000297635">
    <property type="component" value="Unassembled WGS sequence"/>
</dbReference>
<evidence type="ECO:0000259" key="2">
    <source>
        <dbReference type="Pfam" id="PF13020"/>
    </source>
</evidence>
<keyword evidence="4" id="KW-1185">Reference proteome</keyword>
<gene>
    <name evidence="3" type="ORF">EZ315_07250</name>
</gene>
<dbReference type="AlphaFoldDB" id="A0A4Z0VBC8"/>
<dbReference type="RefSeq" id="WP_135471494.1">
    <property type="nucleotide sequence ID" value="NZ_CASJDB010000005.1"/>
</dbReference>
<comment type="caution">
    <text evidence="3">The sequence shown here is derived from an EMBL/GenBank/DDBJ whole genome shotgun (WGS) entry which is preliminary data.</text>
</comment>
<dbReference type="InterPro" id="IPR024975">
    <property type="entry name" value="NOV_C"/>
</dbReference>
<sequence length="469" mass="54448">MIYRPENQYRCTIIRGKSQTEMEDLLPVYANIVHKYCPCNEEAFRRSAYSDLSYALFHVRDFTSLSDNNLKTVKNHYTEIMGVLLGLFYPKFDQDTNETIIHESDSCKFLIDNSDFPTFFKNLCLNFQFPNGEKKATVVKSEVELGIKLKPFCFVIKLLFIAQNNKQLLAKQEIGYYALNNLDVLHGNVSAQEVFDHIMDDRKNGIKRNKLTGSNEWQHIKEQFNLLELANLIEHDSERIWLNSDESNAISLFIKSLDEPFFNVDAYDLSTIEGRKLMVQEWKEYNGQFHSEFLDIALTGLPISKREELIARKSAIKSTTDLGDEGEAFVFRLEQDRVRAFKERLVNKVLLLGKTKGLGYDIASIEADENKHNPEFARYIEVKTTKRTTRPSFNLSWTDSLNITRKEWIAAEQFGPAYNIYRVYFTKNEVIVIRINNPFALSKEGKIEVIPTIYQMDFGSDVIESRYPL</sequence>
<dbReference type="Gene3D" id="1.10.10.2080">
    <property type="match status" value="1"/>
</dbReference>
<dbReference type="EMBL" id="SJSA01000001">
    <property type="protein sequence ID" value="TGG40482.1"/>
    <property type="molecule type" value="Genomic_DNA"/>
</dbReference>
<dbReference type="InterPro" id="IPR021108">
    <property type="entry name" value="Restrct_endonuc_II_BpuJI_N"/>
</dbReference>
<feature type="domain" description="Restriction endonuclease type II BpuJI N-terminal" evidence="1">
    <location>
        <begin position="6"/>
        <end position="282"/>
    </location>
</feature>
<organism evidence="3 4">
    <name type="scientific">Duncaniella freteri</name>
    <dbReference type="NCBI Taxonomy" id="2530391"/>
    <lineage>
        <taxon>Bacteria</taxon>
        <taxon>Pseudomonadati</taxon>
        <taxon>Bacteroidota</taxon>
        <taxon>Bacteroidia</taxon>
        <taxon>Bacteroidales</taxon>
        <taxon>Muribaculaceae</taxon>
        <taxon>Duncaniella</taxon>
    </lineage>
</organism>
<name>A0A4Z0VBC8_9BACT</name>
<dbReference type="Gene3D" id="1.10.1740.180">
    <property type="match status" value="1"/>
</dbReference>
<dbReference type="Gene3D" id="1.10.10.2090">
    <property type="match status" value="1"/>
</dbReference>
<accession>A0A4Z0VBC8</accession>
<feature type="domain" description="Protein NO VEIN C-terminal" evidence="2">
    <location>
        <begin position="327"/>
        <end position="429"/>
    </location>
</feature>
<evidence type="ECO:0000259" key="1">
    <source>
        <dbReference type="Pfam" id="PF11564"/>
    </source>
</evidence>
<evidence type="ECO:0000313" key="4">
    <source>
        <dbReference type="Proteomes" id="UP000297635"/>
    </source>
</evidence>
<dbReference type="Pfam" id="PF11564">
    <property type="entry name" value="BpuJI_N"/>
    <property type="match status" value="1"/>
</dbReference>